<evidence type="ECO:0000256" key="2">
    <source>
        <dbReference type="SAM" id="Phobius"/>
    </source>
</evidence>
<evidence type="ECO:0000256" key="1">
    <source>
        <dbReference type="SAM" id="MobiDB-lite"/>
    </source>
</evidence>
<name>S0JR80_9ENTE</name>
<keyword evidence="5" id="KW-1185">Reference proteome</keyword>
<evidence type="ECO:0000313" key="5">
    <source>
        <dbReference type="Proteomes" id="UP000014136"/>
    </source>
</evidence>
<feature type="transmembrane region" description="Helical" evidence="2">
    <location>
        <begin position="6"/>
        <end position="23"/>
    </location>
</feature>
<dbReference type="RefSeq" id="WP_016175160.1">
    <property type="nucleotide sequence ID" value="NZ_KE136389.1"/>
</dbReference>
<evidence type="ECO:0000259" key="3">
    <source>
        <dbReference type="Pfam" id="PF07553"/>
    </source>
</evidence>
<comment type="caution">
    <text evidence="4">The sequence shown here is derived from an EMBL/GenBank/DDBJ whole genome shotgun (WGS) entry which is preliminary data.</text>
</comment>
<keyword evidence="2" id="KW-0812">Transmembrane</keyword>
<reference evidence="4 5" key="1">
    <citation type="submission" date="2013-03" db="EMBL/GenBank/DDBJ databases">
        <title>The Genome Sequence of Enterococcus saccharolyticus ATCC_43076 (Illumina only assembly).</title>
        <authorList>
            <consortium name="The Broad Institute Genomics Platform"/>
            <consortium name="The Broad Institute Genome Sequencing Center for Infectious Disease"/>
            <person name="Earl A."/>
            <person name="Russ C."/>
            <person name="Gilmore M."/>
            <person name="Surin D."/>
            <person name="Walker B."/>
            <person name="Young S."/>
            <person name="Zeng Q."/>
            <person name="Gargeya S."/>
            <person name="Fitzgerald M."/>
            <person name="Haas B."/>
            <person name="Abouelleil A."/>
            <person name="Allen A.W."/>
            <person name="Alvarado L."/>
            <person name="Arachchi H.M."/>
            <person name="Berlin A.M."/>
            <person name="Chapman S.B."/>
            <person name="Gainer-Dewar J."/>
            <person name="Goldberg J."/>
            <person name="Griggs A."/>
            <person name="Gujja S."/>
            <person name="Hansen M."/>
            <person name="Howarth C."/>
            <person name="Imamovic A."/>
            <person name="Ireland A."/>
            <person name="Larimer J."/>
            <person name="McCowan C."/>
            <person name="Murphy C."/>
            <person name="Pearson M."/>
            <person name="Poon T.W."/>
            <person name="Priest M."/>
            <person name="Roberts A."/>
            <person name="Saif S."/>
            <person name="Shea T."/>
            <person name="Sisk P."/>
            <person name="Sykes S."/>
            <person name="Wortman J."/>
            <person name="Nusbaum C."/>
            <person name="Birren B."/>
        </authorList>
    </citation>
    <scope>NUCLEOTIDE SEQUENCE [LARGE SCALE GENOMIC DNA]</scope>
    <source>
        <strain evidence="4 5">ATCC 43076</strain>
    </source>
</reference>
<feature type="compositionally biased region" description="Low complexity" evidence="1">
    <location>
        <begin position="69"/>
        <end position="86"/>
    </location>
</feature>
<sequence length="233" mass="25935">MKLEDILILMGLLGSIYGIVLFIRSLFKKTPKKPGVFIFLGSVLIMLAGGALSNTLESKAMKPTHSHESSQSSSYFFNETTSSTSSPDSNVSREFSNALASAEQYLTFSHLSKDGLYDQLIFDKYPNEAAQYAVDTIQTDWNKHALESANTYLSYSAFSKDNLSSQLLYAKFTDEQIAYALANIDVDWNEQALQSAIQLQSFSPSSDQGLYDQLIYSGFTKEQAEYAIKNLPE</sequence>
<evidence type="ECO:0000313" key="4">
    <source>
        <dbReference type="EMBL" id="EOT29411.1"/>
    </source>
</evidence>
<dbReference type="Gene3D" id="1.10.10.10">
    <property type="entry name" value="Winged helix-like DNA-binding domain superfamily/Winged helix DNA-binding domain"/>
    <property type="match status" value="3"/>
</dbReference>
<dbReference type="STRING" id="41997.RV16_GL000206"/>
<gene>
    <name evidence="4" type="ORF">OMQ_01363</name>
</gene>
<dbReference type="PATRIC" id="fig|1139996.3.peg.1346"/>
<protein>
    <recommendedName>
        <fullName evidence="3">Putative host cell surface-exposed lipoprotein Ltp-like HTH region domain-containing protein</fullName>
    </recommendedName>
</protein>
<dbReference type="OrthoDB" id="1669102at2"/>
<keyword evidence="2" id="KW-1133">Transmembrane helix</keyword>
<feature type="domain" description="Putative host cell surface-exposed lipoprotein Ltp-like HTH region" evidence="3">
    <location>
        <begin position="140"/>
        <end position="184"/>
    </location>
</feature>
<organism evidence="4 5">
    <name type="scientific">Enterococcus saccharolyticus subsp. saccharolyticus ATCC 43076</name>
    <dbReference type="NCBI Taxonomy" id="1139996"/>
    <lineage>
        <taxon>Bacteria</taxon>
        <taxon>Bacillati</taxon>
        <taxon>Bacillota</taxon>
        <taxon>Bacilli</taxon>
        <taxon>Lactobacillales</taxon>
        <taxon>Enterococcaceae</taxon>
        <taxon>Enterococcus</taxon>
    </lineage>
</organism>
<dbReference type="Proteomes" id="UP000014136">
    <property type="component" value="Unassembled WGS sequence"/>
</dbReference>
<accession>S0JR80</accession>
<dbReference type="InterPro" id="IPR036388">
    <property type="entry name" value="WH-like_DNA-bd_sf"/>
</dbReference>
<dbReference type="InterPro" id="IPR011434">
    <property type="entry name" value="Ltp-like_HTH"/>
</dbReference>
<proteinExistence type="predicted"/>
<feature type="region of interest" description="Disordered" evidence="1">
    <location>
        <begin position="62"/>
        <end position="90"/>
    </location>
</feature>
<dbReference type="AlphaFoldDB" id="S0JR80"/>
<feature type="domain" description="Putative host cell surface-exposed lipoprotein Ltp-like HTH region" evidence="3">
    <location>
        <begin position="96"/>
        <end position="137"/>
    </location>
</feature>
<feature type="transmembrane region" description="Helical" evidence="2">
    <location>
        <begin position="35"/>
        <end position="53"/>
    </location>
</feature>
<keyword evidence="2" id="KW-0472">Membrane</keyword>
<dbReference type="Pfam" id="PF07553">
    <property type="entry name" value="Lipoprotein_Ltp"/>
    <property type="match status" value="3"/>
</dbReference>
<dbReference type="HOGENOM" id="CLU_071537_0_1_9"/>
<dbReference type="EMBL" id="AHYT01000004">
    <property type="protein sequence ID" value="EOT29411.1"/>
    <property type="molecule type" value="Genomic_DNA"/>
</dbReference>
<dbReference type="eggNOG" id="COG3064">
    <property type="taxonomic scope" value="Bacteria"/>
</dbReference>
<feature type="domain" description="Putative host cell surface-exposed lipoprotein Ltp-like HTH region" evidence="3">
    <location>
        <begin position="187"/>
        <end position="231"/>
    </location>
</feature>